<comment type="PTM">
    <text evidence="9">4'-phosphopantetheine is transferred from CoA to a specific serine of apo-ACP by acpS.</text>
</comment>
<keyword evidence="4 7" id="KW-0276">Fatty acid metabolism</keyword>
<name>A0ABW4JCD7_9LACO</name>
<dbReference type="NCBIfam" id="NF009104">
    <property type="entry name" value="PRK12449.1"/>
    <property type="match status" value="1"/>
</dbReference>
<keyword evidence="2 7" id="KW-0444">Lipid biosynthesis</keyword>
<keyword evidence="6 7" id="KW-0275">Fatty acid biosynthesis</keyword>
<keyword evidence="12" id="KW-1185">Reference proteome</keyword>
<keyword evidence="3 7" id="KW-0597">Phosphoprotein</keyword>
<dbReference type="NCBIfam" id="TIGR00517">
    <property type="entry name" value="acyl_carrier"/>
    <property type="match status" value="1"/>
</dbReference>
<comment type="subcellular location">
    <subcellularLocation>
        <location evidence="7">Cytoplasm</location>
    </subcellularLocation>
</comment>
<keyword evidence="5 7" id="KW-0443">Lipid metabolism</keyword>
<evidence type="ECO:0000259" key="10">
    <source>
        <dbReference type="PROSITE" id="PS50075"/>
    </source>
</evidence>
<comment type="PTM">
    <text evidence="7">4'-phosphopantetheine is transferred from CoA to a specific serine of apo-ACP by AcpS. This modification is essential for activity because fatty acids are bound in thioester linkage to the sulfhydryl of the prosthetic group.</text>
</comment>
<dbReference type="HAMAP" id="MF_01217">
    <property type="entry name" value="Acyl_carrier"/>
    <property type="match status" value="1"/>
</dbReference>
<comment type="caution">
    <text evidence="11">The sequence shown here is derived from an EMBL/GenBank/DDBJ whole genome shotgun (WGS) entry which is preliminary data.</text>
</comment>
<dbReference type="PROSITE" id="PS50075">
    <property type="entry name" value="CARRIER"/>
    <property type="match status" value="1"/>
</dbReference>
<proteinExistence type="inferred from homology"/>
<dbReference type="PANTHER" id="PTHR20863">
    <property type="entry name" value="ACYL CARRIER PROTEIN"/>
    <property type="match status" value="1"/>
</dbReference>
<comment type="similarity">
    <text evidence="7">Belongs to the acyl carrier protein (ACP) family.</text>
</comment>
<evidence type="ECO:0000256" key="9">
    <source>
        <dbReference type="RuleBase" id="RU003545"/>
    </source>
</evidence>
<keyword evidence="7" id="KW-0963">Cytoplasm</keyword>
<evidence type="ECO:0000313" key="12">
    <source>
        <dbReference type="Proteomes" id="UP001597267"/>
    </source>
</evidence>
<comment type="pathway">
    <text evidence="7 9">Lipid metabolism; fatty acid biosynthesis.</text>
</comment>
<accession>A0ABW4JCD7</accession>
<evidence type="ECO:0000256" key="7">
    <source>
        <dbReference type="HAMAP-Rule" id="MF_01217"/>
    </source>
</evidence>
<feature type="domain" description="Carrier" evidence="10">
    <location>
        <begin position="4"/>
        <end position="79"/>
    </location>
</feature>
<dbReference type="Proteomes" id="UP001597267">
    <property type="component" value="Unassembled WGS sequence"/>
</dbReference>
<dbReference type="RefSeq" id="WP_125713065.1">
    <property type="nucleotide sequence ID" value="NZ_JBHTOP010000026.1"/>
</dbReference>
<evidence type="ECO:0000256" key="8">
    <source>
        <dbReference type="NCBIfam" id="TIGR00517"/>
    </source>
</evidence>
<dbReference type="InterPro" id="IPR009081">
    <property type="entry name" value="PP-bd_ACP"/>
</dbReference>
<sequence>MTEQEIFDKVAVILEDRFDLDKDKVTKTLDFKKDLEADSIDIVEFVIELEDTFGGEIPDEDAEGIQTVGDAVDYIKEHMVAKD</sequence>
<dbReference type="InterPro" id="IPR036736">
    <property type="entry name" value="ACP-like_sf"/>
</dbReference>
<evidence type="ECO:0000313" key="11">
    <source>
        <dbReference type="EMBL" id="MFD1672820.1"/>
    </source>
</evidence>
<protein>
    <recommendedName>
        <fullName evidence="7 8">Acyl carrier protein</fullName>
        <shortName evidence="7">ACP</shortName>
    </recommendedName>
</protein>
<feature type="modified residue" description="O-(pantetheine 4'-phosphoryl)serine" evidence="7">
    <location>
        <position position="39"/>
    </location>
</feature>
<gene>
    <name evidence="7 11" type="primary">acpP</name>
    <name evidence="11" type="ORF">ACFQ5M_11975</name>
</gene>
<dbReference type="NCBIfam" id="NF002148">
    <property type="entry name" value="PRK00982.1-2"/>
    <property type="match status" value="1"/>
</dbReference>
<dbReference type="NCBIfam" id="NF002150">
    <property type="entry name" value="PRK00982.1-4"/>
    <property type="match status" value="1"/>
</dbReference>
<evidence type="ECO:0000256" key="6">
    <source>
        <dbReference type="ARBA" id="ARBA00023160"/>
    </source>
</evidence>
<organism evidence="11 12">
    <name type="scientific">Agrilactobacillus yilanensis</name>
    <dbReference type="NCBI Taxonomy" id="2485997"/>
    <lineage>
        <taxon>Bacteria</taxon>
        <taxon>Bacillati</taxon>
        <taxon>Bacillota</taxon>
        <taxon>Bacilli</taxon>
        <taxon>Lactobacillales</taxon>
        <taxon>Lactobacillaceae</taxon>
        <taxon>Agrilactobacillus</taxon>
    </lineage>
</organism>
<evidence type="ECO:0000256" key="1">
    <source>
        <dbReference type="ARBA" id="ARBA00022450"/>
    </source>
</evidence>
<evidence type="ECO:0000256" key="2">
    <source>
        <dbReference type="ARBA" id="ARBA00022516"/>
    </source>
</evidence>
<comment type="function">
    <text evidence="7 9">Carrier of the growing fatty acid chain in fatty acid biosynthesis.</text>
</comment>
<dbReference type="SUPFAM" id="SSF47336">
    <property type="entry name" value="ACP-like"/>
    <property type="match status" value="1"/>
</dbReference>
<dbReference type="EMBL" id="JBHTOP010000026">
    <property type="protein sequence ID" value="MFD1672820.1"/>
    <property type="molecule type" value="Genomic_DNA"/>
</dbReference>
<reference evidence="12" key="1">
    <citation type="journal article" date="2019" name="Int. J. Syst. Evol. Microbiol.">
        <title>The Global Catalogue of Microorganisms (GCM) 10K type strain sequencing project: providing services to taxonomists for standard genome sequencing and annotation.</title>
        <authorList>
            <consortium name="The Broad Institute Genomics Platform"/>
            <consortium name="The Broad Institute Genome Sequencing Center for Infectious Disease"/>
            <person name="Wu L."/>
            <person name="Ma J."/>
        </authorList>
    </citation>
    <scope>NUCLEOTIDE SEQUENCE [LARGE SCALE GENOMIC DNA]</scope>
    <source>
        <strain evidence="12">CCM 8896</strain>
    </source>
</reference>
<keyword evidence="1 7" id="KW-0596">Phosphopantetheine</keyword>
<dbReference type="Pfam" id="PF00550">
    <property type="entry name" value="PP-binding"/>
    <property type="match status" value="1"/>
</dbReference>
<evidence type="ECO:0000256" key="5">
    <source>
        <dbReference type="ARBA" id="ARBA00023098"/>
    </source>
</evidence>
<evidence type="ECO:0000256" key="3">
    <source>
        <dbReference type="ARBA" id="ARBA00022553"/>
    </source>
</evidence>
<dbReference type="InterPro" id="IPR003231">
    <property type="entry name" value="ACP"/>
</dbReference>
<dbReference type="PANTHER" id="PTHR20863:SF76">
    <property type="entry name" value="CARRIER DOMAIN-CONTAINING PROTEIN"/>
    <property type="match status" value="1"/>
</dbReference>
<evidence type="ECO:0000256" key="4">
    <source>
        <dbReference type="ARBA" id="ARBA00022832"/>
    </source>
</evidence>
<dbReference type="Gene3D" id="1.10.1200.10">
    <property type="entry name" value="ACP-like"/>
    <property type="match status" value="1"/>
</dbReference>